<protein>
    <submittedName>
        <fullName evidence="2">Uncharacterized protein</fullName>
    </submittedName>
</protein>
<gene>
    <name evidence="2" type="primary">25</name>
    <name evidence="2" type="ORF">SEA_MAYWEATHER_25</name>
</gene>
<sequence>MNPQLIAFFAGLVGLIIGFTLGQFFNLDLRPWHSMVVPTVHKRERRRKLPWNRVLAMFMLVAIFYTVISNSLFQEAQAECNEENRINSAQRSAAIQEDNELSLRDRVNLGVVIRVLLNAPQPSSPAVDAAVRDLEAYLEQRDPTTPEERSEAALDWYQIEQQDIINTFQKNQQVRTEYPTVTKCKVD</sequence>
<dbReference type="Proteomes" id="UP000320787">
    <property type="component" value="Segment"/>
</dbReference>
<name>A0A516KU37_9CAUD</name>
<dbReference type="KEGG" id="vg:77939105"/>
<keyword evidence="1" id="KW-0812">Transmembrane</keyword>
<proteinExistence type="predicted"/>
<evidence type="ECO:0000313" key="2">
    <source>
        <dbReference type="EMBL" id="QDP45187.1"/>
    </source>
</evidence>
<evidence type="ECO:0000256" key="1">
    <source>
        <dbReference type="SAM" id="Phobius"/>
    </source>
</evidence>
<evidence type="ECO:0000313" key="3">
    <source>
        <dbReference type="Proteomes" id="UP000320787"/>
    </source>
</evidence>
<keyword evidence="1" id="KW-1133">Transmembrane helix</keyword>
<reference evidence="2 3" key="1">
    <citation type="submission" date="2019-06" db="EMBL/GenBank/DDBJ databases">
        <authorList>
            <person name="Anderson T.C."/>
            <person name="Ballou V.G."/>
            <person name="Berkey V.K."/>
            <person name="Bonaccorso K.R."/>
            <person name="Busby L.B."/>
            <person name="Carey D.A."/>
            <person name="Cutaia C."/>
            <person name="Dalenburg J."/>
            <person name="Diaz-Ramirez E."/>
            <person name="Holmes K.J."/>
            <person name="Liner T.A."/>
            <person name="McGrew S.T."/>
            <person name="Meares D.P."/>
            <person name="Mordente R.E."/>
            <person name="Pietrzak P.A."/>
            <person name="Shirley O.A."/>
            <person name="Slimani Z."/>
            <person name="Smith A.M."/>
            <person name="Wallace S.D."/>
            <person name="Wright Y.S."/>
            <person name="Williams D.C."/>
            <person name="Garlena R.A."/>
            <person name="Russell D.A."/>
            <person name="Pope W.H."/>
            <person name="Jacobs-Sera D."/>
            <person name="Hatfull G.F."/>
        </authorList>
    </citation>
    <scope>NUCLEOTIDE SEQUENCE [LARGE SCALE GENOMIC DNA]</scope>
</reference>
<organism evidence="2 3">
    <name type="scientific">Gordonia phage Mayweather</name>
    <dbReference type="NCBI Taxonomy" id="2590931"/>
    <lineage>
        <taxon>Viruses</taxon>
        <taxon>Duplodnaviria</taxon>
        <taxon>Heunggongvirae</taxon>
        <taxon>Uroviricota</taxon>
        <taxon>Caudoviricetes</taxon>
        <taxon>Ponsvirus</taxon>
        <taxon>Ponsvirus mayweather</taxon>
    </lineage>
</organism>
<accession>A0A516KU37</accession>
<dbReference type="RefSeq" id="YP_010663086.1">
    <property type="nucleotide sequence ID" value="NC_070892.1"/>
</dbReference>
<keyword evidence="1" id="KW-0472">Membrane</keyword>
<dbReference type="EMBL" id="MN062716">
    <property type="protein sequence ID" value="QDP45187.1"/>
    <property type="molecule type" value="Genomic_DNA"/>
</dbReference>
<feature type="transmembrane region" description="Helical" evidence="1">
    <location>
        <begin position="6"/>
        <end position="29"/>
    </location>
</feature>
<feature type="transmembrane region" description="Helical" evidence="1">
    <location>
        <begin position="50"/>
        <end position="68"/>
    </location>
</feature>
<keyword evidence="3" id="KW-1185">Reference proteome</keyword>
<dbReference type="GeneID" id="77939105"/>